<dbReference type="EMBL" id="JBHSMG010000001">
    <property type="protein sequence ID" value="MFC5500738.1"/>
    <property type="molecule type" value="Genomic_DNA"/>
</dbReference>
<dbReference type="RefSeq" id="WP_386738342.1">
    <property type="nucleotide sequence ID" value="NZ_JBHSMG010000001.1"/>
</dbReference>
<evidence type="ECO:0000256" key="1">
    <source>
        <dbReference type="SAM" id="SignalP"/>
    </source>
</evidence>
<protein>
    <submittedName>
        <fullName evidence="2">Uncharacterized protein</fullName>
    </submittedName>
</protein>
<dbReference type="Proteomes" id="UP001596039">
    <property type="component" value="Unassembled WGS sequence"/>
</dbReference>
<evidence type="ECO:0000313" key="2">
    <source>
        <dbReference type="EMBL" id="MFC5500738.1"/>
    </source>
</evidence>
<name>A0ABW0NNF8_9MICO</name>
<organism evidence="2 3">
    <name type="scientific">Lysinimonas soli</name>
    <dbReference type="NCBI Taxonomy" id="1074233"/>
    <lineage>
        <taxon>Bacteria</taxon>
        <taxon>Bacillati</taxon>
        <taxon>Actinomycetota</taxon>
        <taxon>Actinomycetes</taxon>
        <taxon>Micrococcales</taxon>
        <taxon>Microbacteriaceae</taxon>
        <taxon>Lysinimonas</taxon>
    </lineage>
</organism>
<feature type="signal peptide" evidence="1">
    <location>
        <begin position="1"/>
        <end position="24"/>
    </location>
</feature>
<comment type="caution">
    <text evidence="2">The sequence shown here is derived from an EMBL/GenBank/DDBJ whole genome shotgun (WGS) entry which is preliminary data.</text>
</comment>
<accession>A0ABW0NNF8</accession>
<dbReference type="PROSITE" id="PS51257">
    <property type="entry name" value="PROKAR_LIPOPROTEIN"/>
    <property type="match status" value="1"/>
</dbReference>
<sequence length="158" mass="16529">MGRAILSWVAVAMTVGALSGCSGAAVTSTPASPVSASPSPIASNRVAVPQDAAAFAALERVAPTALKLEGGTVTSTACWTPSEHLFNDPTVASAGTWKVICRVYYTLKGTSRYQDATCIGDFAATPMLDHCYVWEYYSYEARFSDGDRLASAAPTPLP</sequence>
<proteinExistence type="predicted"/>
<gene>
    <name evidence="2" type="ORF">ACFPJ4_00635</name>
</gene>
<evidence type="ECO:0000313" key="3">
    <source>
        <dbReference type="Proteomes" id="UP001596039"/>
    </source>
</evidence>
<keyword evidence="3" id="KW-1185">Reference proteome</keyword>
<feature type="chain" id="PRO_5046950299" evidence="1">
    <location>
        <begin position="25"/>
        <end position="158"/>
    </location>
</feature>
<reference evidence="3" key="1">
    <citation type="journal article" date="2019" name="Int. J. Syst. Evol. Microbiol.">
        <title>The Global Catalogue of Microorganisms (GCM) 10K type strain sequencing project: providing services to taxonomists for standard genome sequencing and annotation.</title>
        <authorList>
            <consortium name="The Broad Institute Genomics Platform"/>
            <consortium name="The Broad Institute Genome Sequencing Center for Infectious Disease"/>
            <person name="Wu L."/>
            <person name="Ma J."/>
        </authorList>
    </citation>
    <scope>NUCLEOTIDE SEQUENCE [LARGE SCALE GENOMIC DNA]</scope>
    <source>
        <strain evidence="3">CGMCC 4.6997</strain>
    </source>
</reference>
<keyword evidence="1" id="KW-0732">Signal</keyword>